<dbReference type="InterPro" id="IPR036852">
    <property type="entry name" value="Peptidase_S8/S53_dom_sf"/>
</dbReference>
<keyword evidence="10" id="KW-1185">Reference proteome</keyword>
<evidence type="ECO:0000313" key="9">
    <source>
        <dbReference type="EMBL" id="EKB50453.1"/>
    </source>
</evidence>
<dbReference type="EMBL" id="AMGM01000008">
    <property type="protein sequence ID" value="EKB50453.1"/>
    <property type="molecule type" value="Genomic_DNA"/>
</dbReference>
<name>K1LJF1_CECL9</name>
<dbReference type="AlphaFoldDB" id="K1LJF1"/>
<feature type="domain" description="Peptidase S8/S53" evidence="7">
    <location>
        <begin position="180"/>
        <end position="390"/>
    </location>
</feature>
<dbReference type="InterPro" id="IPR000209">
    <property type="entry name" value="Peptidase_S8/S53_dom"/>
</dbReference>
<keyword evidence="2 5" id="KW-0645">Protease</keyword>
<sequence length="418" mass="46059">MINRFLILLIDKSIYVLLFSVLLYSCSPDPIQEIQNLEEENFSTFPNFKSEPIEDQYIVVFHEDQLSFRVDWDYYENSQAMMRKEVDAFFRKHRIDPEGLEHIFTTALTGFSARIKPETLPAIMADPKVNYLEQDRKGELGPFEIQRGRPVAEEEKESTQVIPWGVQRVGGAFPFRGRHSVFILDTGIDINHPDLNVDVRKGFDAYGGKRPNWNVQDEHGHGTHVAGTVGALDNGFGVVGVAAGVPVVPVKIFTGPRAAYTYSGLVAGIEYVGVRGIPGDVANLSFGGFDESRVLDDAVLNVSNKRRVWMVIAAGNSRLPASAFSPARVEGTFTITVSAFQNGDVFAPFSHFGHPVKFAAPGVNIRSTWLNGRYANSTGTSMAAPHVAGLRVLGSIGTDGFVLNYPLPDPAPIAFRRE</sequence>
<dbReference type="Pfam" id="PF00082">
    <property type="entry name" value="Peptidase_S8"/>
    <property type="match status" value="1"/>
</dbReference>
<dbReference type="OrthoDB" id="9798386at2"/>
<evidence type="ECO:0000256" key="6">
    <source>
        <dbReference type="RuleBase" id="RU003355"/>
    </source>
</evidence>
<dbReference type="InterPro" id="IPR023828">
    <property type="entry name" value="Peptidase_S8_Ser-AS"/>
</dbReference>
<keyword evidence="4 5" id="KW-0720">Serine protease</keyword>
<comment type="caution">
    <text evidence="9">The sequence shown here is derived from an EMBL/GenBank/DDBJ whole genome shotgun (WGS) entry which is preliminary data.</text>
</comment>
<protein>
    <submittedName>
        <fullName evidence="9">Extracellular serine proteinase</fullName>
        <ecNumber evidence="9">3.4.21.-</ecNumber>
    </submittedName>
</protein>
<feature type="active site" description="Charge relay system" evidence="5">
    <location>
        <position position="185"/>
    </location>
</feature>
<dbReference type="InterPro" id="IPR050131">
    <property type="entry name" value="Peptidase_S8_subtilisin-like"/>
</dbReference>
<dbReference type="InterPro" id="IPR037045">
    <property type="entry name" value="S8pro/Inhibitor_I9_sf"/>
</dbReference>
<organism evidence="9 10">
    <name type="scientific">Cecembia lonarensis (strain CCUG 58316 / KCTC 22772 / LW9)</name>
    <dbReference type="NCBI Taxonomy" id="1225176"/>
    <lineage>
        <taxon>Bacteria</taxon>
        <taxon>Pseudomonadati</taxon>
        <taxon>Bacteroidota</taxon>
        <taxon>Cytophagia</taxon>
        <taxon>Cytophagales</taxon>
        <taxon>Cyclobacteriaceae</taxon>
        <taxon>Cecembia</taxon>
    </lineage>
</organism>
<evidence type="ECO:0000256" key="4">
    <source>
        <dbReference type="ARBA" id="ARBA00022825"/>
    </source>
</evidence>
<dbReference type="PANTHER" id="PTHR43806:SF11">
    <property type="entry name" value="CEREVISIN-RELATED"/>
    <property type="match status" value="1"/>
</dbReference>
<accession>K1LJF1</accession>
<evidence type="ECO:0000256" key="5">
    <source>
        <dbReference type="PROSITE-ProRule" id="PRU01240"/>
    </source>
</evidence>
<feature type="active site" description="Charge relay system" evidence="5">
    <location>
        <position position="381"/>
    </location>
</feature>
<dbReference type="Gene3D" id="3.40.50.200">
    <property type="entry name" value="Peptidase S8/S53 domain"/>
    <property type="match status" value="1"/>
</dbReference>
<dbReference type="PROSITE" id="PS00138">
    <property type="entry name" value="SUBTILASE_SER"/>
    <property type="match status" value="1"/>
</dbReference>
<proteinExistence type="inferred from homology"/>
<dbReference type="PROSITE" id="PS00137">
    <property type="entry name" value="SUBTILASE_HIS"/>
    <property type="match status" value="1"/>
</dbReference>
<dbReference type="PROSITE" id="PS00136">
    <property type="entry name" value="SUBTILASE_ASP"/>
    <property type="match status" value="1"/>
</dbReference>
<evidence type="ECO:0000256" key="1">
    <source>
        <dbReference type="ARBA" id="ARBA00011073"/>
    </source>
</evidence>
<dbReference type="InterPro" id="IPR022398">
    <property type="entry name" value="Peptidase_S8_His-AS"/>
</dbReference>
<evidence type="ECO:0000256" key="2">
    <source>
        <dbReference type="ARBA" id="ARBA00022670"/>
    </source>
</evidence>
<dbReference type="SUPFAM" id="SSF54897">
    <property type="entry name" value="Protease propeptides/inhibitors"/>
    <property type="match status" value="1"/>
</dbReference>
<dbReference type="InterPro" id="IPR015500">
    <property type="entry name" value="Peptidase_S8_subtilisin-rel"/>
</dbReference>
<dbReference type="GO" id="GO:0006508">
    <property type="term" value="P:proteolysis"/>
    <property type="evidence" value="ECO:0007669"/>
    <property type="project" value="UniProtKB-KW"/>
</dbReference>
<comment type="similarity">
    <text evidence="1 5 6">Belongs to the peptidase S8 family.</text>
</comment>
<dbReference type="Gene3D" id="3.30.70.80">
    <property type="entry name" value="Peptidase S8 propeptide/proteinase inhibitor I9"/>
    <property type="match status" value="1"/>
</dbReference>
<evidence type="ECO:0000313" key="10">
    <source>
        <dbReference type="Proteomes" id="UP000004478"/>
    </source>
</evidence>
<feature type="domain" description="Inhibitor I9" evidence="8">
    <location>
        <begin position="56"/>
        <end position="137"/>
    </location>
</feature>
<dbReference type="PROSITE" id="PS51892">
    <property type="entry name" value="SUBTILASE"/>
    <property type="match status" value="1"/>
</dbReference>
<feature type="active site" description="Charge relay system" evidence="5">
    <location>
        <position position="221"/>
    </location>
</feature>
<dbReference type="EC" id="3.4.21.-" evidence="9"/>
<keyword evidence="3 5" id="KW-0378">Hydrolase</keyword>
<reference evidence="9 10" key="1">
    <citation type="journal article" date="2012" name="J. Bacteriol.">
        <title>Draft Genome Sequence of Cecembia lonarensis Strain LW9T, Isolated from Lonar Lake, a Haloalkaline Lake in India.</title>
        <authorList>
            <person name="Shivaji S."/>
            <person name="Ara S."/>
            <person name="Singh A."/>
            <person name="Pinnaka A.K."/>
        </authorList>
    </citation>
    <scope>NUCLEOTIDE SEQUENCE [LARGE SCALE GENOMIC DNA]</scope>
    <source>
        <strain evidence="9 10">LW9</strain>
    </source>
</reference>
<dbReference type="InterPro" id="IPR010259">
    <property type="entry name" value="S8pro/Inhibitor_I9"/>
</dbReference>
<dbReference type="SUPFAM" id="SSF52743">
    <property type="entry name" value="Subtilisin-like"/>
    <property type="match status" value="1"/>
</dbReference>
<dbReference type="GO" id="GO:0004252">
    <property type="term" value="F:serine-type endopeptidase activity"/>
    <property type="evidence" value="ECO:0007669"/>
    <property type="project" value="UniProtKB-UniRule"/>
</dbReference>
<dbReference type="Pfam" id="PF05922">
    <property type="entry name" value="Inhibitor_I9"/>
    <property type="match status" value="1"/>
</dbReference>
<gene>
    <name evidence="9" type="ORF">B879_00835</name>
</gene>
<dbReference type="RefSeq" id="WP_009183879.1">
    <property type="nucleotide sequence ID" value="NZ_AMGM01000008.1"/>
</dbReference>
<evidence type="ECO:0000256" key="3">
    <source>
        <dbReference type="ARBA" id="ARBA00022801"/>
    </source>
</evidence>
<dbReference type="PRINTS" id="PR00723">
    <property type="entry name" value="SUBTILISIN"/>
</dbReference>
<dbReference type="PANTHER" id="PTHR43806">
    <property type="entry name" value="PEPTIDASE S8"/>
    <property type="match status" value="1"/>
</dbReference>
<dbReference type="Proteomes" id="UP000004478">
    <property type="component" value="Unassembled WGS sequence"/>
</dbReference>
<evidence type="ECO:0000259" key="7">
    <source>
        <dbReference type="Pfam" id="PF00082"/>
    </source>
</evidence>
<dbReference type="InterPro" id="IPR023827">
    <property type="entry name" value="Peptidase_S8_Asp-AS"/>
</dbReference>
<dbReference type="PROSITE" id="PS51257">
    <property type="entry name" value="PROKAR_LIPOPROTEIN"/>
    <property type="match status" value="1"/>
</dbReference>
<evidence type="ECO:0000259" key="8">
    <source>
        <dbReference type="Pfam" id="PF05922"/>
    </source>
</evidence>